<gene>
    <name evidence="1" type="ORF">GH984_02795</name>
</gene>
<proteinExistence type="predicted"/>
<organism evidence="1 2">
    <name type="scientific">Spiribacter salilacus</name>
    <dbReference type="NCBI Taxonomy" id="2664894"/>
    <lineage>
        <taxon>Bacteria</taxon>
        <taxon>Pseudomonadati</taxon>
        <taxon>Pseudomonadota</taxon>
        <taxon>Gammaproteobacteria</taxon>
        <taxon>Chromatiales</taxon>
        <taxon>Ectothiorhodospiraceae</taxon>
        <taxon>Spiribacter</taxon>
    </lineage>
</organism>
<reference evidence="1 2" key="1">
    <citation type="submission" date="2019-11" db="EMBL/GenBank/DDBJ databases">
        <authorList>
            <person name="Zhang X.Y."/>
        </authorList>
    </citation>
    <scope>NUCLEOTIDE SEQUENCE [LARGE SCALE GENOMIC DNA]</scope>
    <source>
        <strain evidence="1 2">C176</strain>
    </source>
</reference>
<keyword evidence="2" id="KW-1185">Reference proteome</keyword>
<comment type="caution">
    <text evidence="1">The sequence shown here is derived from an EMBL/GenBank/DDBJ whole genome shotgun (WGS) entry which is preliminary data.</text>
</comment>
<dbReference type="EMBL" id="WJPP01000001">
    <property type="protein sequence ID" value="MRH77626.1"/>
    <property type="molecule type" value="Genomic_DNA"/>
</dbReference>
<evidence type="ECO:0000313" key="1">
    <source>
        <dbReference type="EMBL" id="MRH77626.1"/>
    </source>
</evidence>
<accession>A0A6N7QMC1</accession>
<sequence length="139" mass="15957">MTRPTLVDVADAILKVHGDPEYRYFKSSRVRAQLQATSRFTAAAGQLNAQCQPHLREMRHRGWIERVQLENQERDIPYRIVDEVALQNFVLASSLSGHHALSQIADRLAQRLERIDGTIERIEEEILHGRTEEGNSTEK</sequence>
<name>A0A6N7QMC1_9GAMM</name>
<dbReference type="RefSeq" id="WP_153718662.1">
    <property type="nucleotide sequence ID" value="NZ_WJPP01000001.1"/>
</dbReference>
<dbReference type="AlphaFoldDB" id="A0A6N7QMC1"/>
<evidence type="ECO:0000313" key="2">
    <source>
        <dbReference type="Proteomes" id="UP000433788"/>
    </source>
</evidence>
<protein>
    <submittedName>
        <fullName evidence="1">Uncharacterized protein</fullName>
    </submittedName>
</protein>
<dbReference type="Proteomes" id="UP000433788">
    <property type="component" value="Unassembled WGS sequence"/>
</dbReference>